<keyword evidence="3" id="KW-1185">Reference proteome</keyword>
<organism evidence="3">
    <name type="scientific">Melampsora larici-populina (strain 98AG31 / pathotype 3-4-7)</name>
    <name type="common">Poplar leaf rust fungus</name>
    <dbReference type="NCBI Taxonomy" id="747676"/>
    <lineage>
        <taxon>Eukaryota</taxon>
        <taxon>Fungi</taxon>
        <taxon>Dikarya</taxon>
        <taxon>Basidiomycota</taxon>
        <taxon>Pucciniomycotina</taxon>
        <taxon>Pucciniomycetes</taxon>
        <taxon>Pucciniales</taxon>
        <taxon>Melampsoraceae</taxon>
        <taxon>Melampsora</taxon>
    </lineage>
</organism>
<gene>
    <name evidence="2" type="ORF">MELLADRAFT_95299</name>
</gene>
<sequence>MRRLNMSNVEVWLPPEELLFYLRSHHISHIFIIMTNNQEASSLASKGTTQPYLPPFAGNSPFPHPYMYPPHGYWSTPTPSLPFTYPGNLIPTLPNDLDPKDPISYPYMDPPYPMYGYHQSSPFPSQPPQPTPPHGYPHPGYRQPPTTSSQTQPSLPQPNVIDSRQPKQTVPSIMN</sequence>
<dbReference type="RefSeq" id="XP_007406857.1">
    <property type="nucleotide sequence ID" value="XM_007406795.1"/>
</dbReference>
<protein>
    <submittedName>
        <fullName evidence="2">Uncharacterized protein</fullName>
    </submittedName>
</protein>
<name>F4RCX9_MELLP</name>
<feature type="compositionally biased region" description="Low complexity" evidence="1">
    <location>
        <begin position="137"/>
        <end position="158"/>
    </location>
</feature>
<dbReference type="InParanoid" id="F4RCX9"/>
<evidence type="ECO:0000313" key="2">
    <source>
        <dbReference type="EMBL" id="EGG09803.1"/>
    </source>
</evidence>
<reference evidence="3" key="1">
    <citation type="journal article" date="2011" name="Proc. Natl. Acad. Sci. U.S.A.">
        <title>Obligate biotrophy features unraveled by the genomic analysis of rust fungi.</title>
        <authorList>
            <person name="Duplessis S."/>
            <person name="Cuomo C.A."/>
            <person name="Lin Y.-C."/>
            <person name="Aerts A."/>
            <person name="Tisserant E."/>
            <person name="Veneault-Fourrey C."/>
            <person name="Joly D.L."/>
            <person name="Hacquard S."/>
            <person name="Amselem J."/>
            <person name="Cantarel B.L."/>
            <person name="Chiu R."/>
            <person name="Coutinho P.M."/>
            <person name="Feau N."/>
            <person name="Field M."/>
            <person name="Frey P."/>
            <person name="Gelhaye E."/>
            <person name="Goldberg J."/>
            <person name="Grabherr M.G."/>
            <person name="Kodira C.D."/>
            <person name="Kohler A."/>
            <person name="Kuees U."/>
            <person name="Lindquist E.A."/>
            <person name="Lucas S.M."/>
            <person name="Mago R."/>
            <person name="Mauceli E."/>
            <person name="Morin E."/>
            <person name="Murat C."/>
            <person name="Pangilinan J.L."/>
            <person name="Park R."/>
            <person name="Pearson M."/>
            <person name="Quesneville H."/>
            <person name="Rouhier N."/>
            <person name="Sakthikumar S."/>
            <person name="Salamov A.A."/>
            <person name="Schmutz J."/>
            <person name="Selles B."/>
            <person name="Shapiro H."/>
            <person name="Tanguay P."/>
            <person name="Tuskan G.A."/>
            <person name="Henrissat B."/>
            <person name="Van de Peer Y."/>
            <person name="Rouze P."/>
            <person name="Ellis J.G."/>
            <person name="Dodds P.N."/>
            <person name="Schein J.E."/>
            <person name="Zhong S."/>
            <person name="Hamelin R.C."/>
            <person name="Grigoriev I.V."/>
            <person name="Szabo L.J."/>
            <person name="Martin F."/>
        </authorList>
    </citation>
    <scope>NUCLEOTIDE SEQUENCE [LARGE SCALE GENOMIC DNA]</scope>
    <source>
        <strain evidence="3">98AG31 / pathotype 3-4-7</strain>
    </source>
</reference>
<dbReference type="AlphaFoldDB" id="F4RCX9"/>
<feature type="compositionally biased region" description="Pro residues" evidence="1">
    <location>
        <begin position="124"/>
        <end position="136"/>
    </location>
</feature>
<feature type="region of interest" description="Disordered" evidence="1">
    <location>
        <begin position="116"/>
        <end position="175"/>
    </location>
</feature>
<proteinExistence type="predicted"/>
<dbReference type="Proteomes" id="UP000001072">
    <property type="component" value="Unassembled WGS sequence"/>
</dbReference>
<dbReference type="HOGENOM" id="CLU_1532923_0_0_1"/>
<dbReference type="EMBL" id="GL883096">
    <property type="protein sequence ID" value="EGG09803.1"/>
    <property type="molecule type" value="Genomic_DNA"/>
</dbReference>
<evidence type="ECO:0000256" key="1">
    <source>
        <dbReference type="SAM" id="MobiDB-lite"/>
    </source>
</evidence>
<accession>F4RCX9</accession>
<dbReference type="KEGG" id="mlr:MELLADRAFT_95299"/>
<feature type="compositionally biased region" description="Polar residues" evidence="1">
    <location>
        <begin position="160"/>
        <end position="175"/>
    </location>
</feature>
<dbReference type="GeneID" id="18937200"/>
<dbReference type="VEuPathDB" id="FungiDB:MELLADRAFT_95299"/>
<evidence type="ECO:0000313" key="3">
    <source>
        <dbReference type="Proteomes" id="UP000001072"/>
    </source>
</evidence>